<accession>A0A0F9AM01</accession>
<dbReference type="Pfam" id="PF10983">
    <property type="entry name" value="DUF2793"/>
    <property type="match status" value="1"/>
</dbReference>
<feature type="non-terminal residue" evidence="1">
    <location>
        <position position="480"/>
    </location>
</feature>
<name>A0A0F9AM01_9ZZZZ</name>
<protein>
    <submittedName>
        <fullName evidence="1">Uncharacterized protein</fullName>
    </submittedName>
</protein>
<dbReference type="AlphaFoldDB" id="A0A0F9AM01"/>
<dbReference type="InterPro" id="IPR021251">
    <property type="entry name" value="DUF2793"/>
</dbReference>
<evidence type="ECO:0000313" key="1">
    <source>
        <dbReference type="EMBL" id="KKL10629.1"/>
    </source>
</evidence>
<organism evidence="1">
    <name type="scientific">marine sediment metagenome</name>
    <dbReference type="NCBI Taxonomy" id="412755"/>
    <lineage>
        <taxon>unclassified sequences</taxon>
        <taxon>metagenomes</taxon>
        <taxon>ecological metagenomes</taxon>
    </lineage>
</organism>
<feature type="non-terminal residue" evidence="1">
    <location>
        <position position="1"/>
    </location>
</feature>
<gene>
    <name evidence="1" type="ORF">LCGC14_2553910</name>
</gene>
<reference evidence="1" key="1">
    <citation type="journal article" date="2015" name="Nature">
        <title>Complex archaea that bridge the gap between prokaryotes and eukaryotes.</title>
        <authorList>
            <person name="Spang A."/>
            <person name="Saw J.H."/>
            <person name="Jorgensen S.L."/>
            <person name="Zaremba-Niedzwiedzka K."/>
            <person name="Martijn J."/>
            <person name="Lind A.E."/>
            <person name="van Eijk R."/>
            <person name="Schleper C."/>
            <person name="Guy L."/>
            <person name="Ettema T.J."/>
        </authorList>
    </citation>
    <scope>NUCLEOTIDE SEQUENCE</scope>
</reference>
<dbReference type="EMBL" id="LAZR01041983">
    <property type="protein sequence ID" value="KKL10629.1"/>
    <property type="molecule type" value="Genomic_DNA"/>
</dbReference>
<proteinExistence type="predicted"/>
<sequence>DGLLNEVQTAEVKRTFLTWGANNEPDSYEIAQVWSQPTVTRAATFPYPPRHDQQKYIVAEGDIVCVVSGRDGRHFIFSDELPFVGAVMSAIDVTDTRDDPPANPSTNDAYLVGTGTGDWSGQDGKIATWDGAQWVFTTVAAEISVKEDNTGGAGLLYLRVRRQAMTEDPTSQIATLADLLAATGETVEYNYVNVIGPTSQAHGYRVGDKVWVKRRGLYFYVVPARESFPAYLVNGGPDGENDFNDNNYWVREFDAAITYAANQWSTTNTDRTQTDSSGGRLGRWVHAINDGELSGTHHLNVVNAGNPSGGTLVVVTMFADPADGEPWYEFSLAPEYKGDAVWVGAEPGDVKQAAFLSDGSGNRIVAHLKWDSGVTTKVGPWYAISDAQGNVAIGSRGTHSFKITPWKDEYDGKKHSRVLQEGAATYVNFTFPPDIYVDEVNDGVTTVSSVDKITFVDGTDIDVVVTAGAANEAIVTISST</sequence>
<comment type="caution">
    <text evidence="1">The sequence shown here is derived from an EMBL/GenBank/DDBJ whole genome shotgun (WGS) entry which is preliminary data.</text>
</comment>